<dbReference type="AlphaFoldDB" id="A0AAV4UHV7"/>
<sequence length="77" mass="9091">MENIKFFSGKEDANECKRHLLSTHAQERYWKETTTKNVHTLQLPLTSPRTDWHPHNHITEGRRHVLKSASKTVDSRK</sequence>
<accession>A0AAV4UHV7</accession>
<evidence type="ECO:0000256" key="1">
    <source>
        <dbReference type="SAM" id="MobiDB-lite"/>
    </source>
</evidence>
<evidence type="ECO:0000313" key="3">
    <source>
        <dbReference type="Proteomes" id="UP001054945"/>
    </source>
</evidence>
<feature type="region of interest" description="Disordered" evidence="1">
    <location>
        <begin position="46"/>
        <end position="77"/>
    </location>
</feature>
<organism evidence="2 3">
    <name type="scientific">Caerostris extrusa</name>
    <name type="common">Bark spider</name>
    <name type="synonym">Caerostris bankana</name>
    <dbReference type="NCBI Taxonomy" id="172846"/>
    <lineage>
        <taxon>Eukaryota</taxon>
        <taxon>Metazoa</taxon>
        <taxon>Ecdysozoa</taxon>
        <taxon>Arthropoda</taxon>
        <taxon>Chelicerata</taxon>
        <taxon>Arachnida</taxon>
        <taxon>Araneae</taxon>
        <taxon>Araneomorphae</taxon>
        <taxon>Entelegynae</taxon>
        <taxon>Araneoidea</taxon>
        <taxon>Araneidae</taxon>
        <taxon>Caerostris</taxon>
    </lineage>
</organism>
<feature type="compositionally biased region" description="Basic and acidic residues" evidence="1">
    <location>
        <begin position="50"/>
        <end position="63"/>
    </location>
</feature>
<keyword evidence="3" id="KW-1185">Reference proteome</keyword>
<gene>
    <name evidence="2" type="ORF">CEXT_596991</name>
</gene>
<name>A0AAV4UHV7_CAEEX</name>
<evidence type="ECO:0000313" key="2">
    <source>
        <dbReference type="EMBL" id="GIY57393.1"/>
    </source>
</evidence>
<comment type="caution">
    <text evidence="2">The sequence shown here is derived from an EMBL/GenBank/DDBJ whole genome shotgun (WGS) entry which is preliminary data.</text>
</comment>
<proteinExistence type="predicted"/>
<protein>
    <submittedName>
        <fullName evidence="2">Uncharacterized protein</fullName>
    </submittedName>
</protein>
<dbReference type="Proteomes" id="UP001054945">
    <property type="component" value="Unassembled WGS sequence"/>
</dbReference>
<dbReference type="EMBL" id="BPLR01012901">
    <property type="protein sequence ID" value="GIY57393.1"/>
    <property type="molecule type" value="Genomic_DNA"/>
</dbReference>
<reference evidence="2 3" key="1">
    <citation type="submission" date="2021-06" db="EMBL/GenBank/DDBJ databases">
        <title>Caerostris extrusa draft genome.</title>
        <authorList>
            <person name="Kono N."/>
            <person name="Arakawa K."/>
        </authorList>
    </citation>
    <scope>NUCLEOTIDE SEQUENCE [LARGE SCALE GENOMIC DNA]</scope>
</reference>